<evidence type="ECO:0000313" key="1">
    <source>
        <dbReference type="EnsemblMetazoa" id="OVOC5974.1"/>
    </source>
</evidence>
<name>A0A8R1TWS5_ONCVO</name>
<proteinExistence type="predicted"/>
<reference evidence="1" key="2">
    <citation type="submission" date="2022-06" db="UniProtKB">
        <authorList>
            <consortium name="EnsemblMetazoa"/>
        </authorList>
    </citation>
    <scope>IDENTIFICATION</scope>
</reference>
<dbReference type="EMBL" id="CMVM020000164">
    <property type="status" value="NOT_ANNOTATED_CDS"/>
    <property type="molecule type" value="Genomic_DNA"/>
</dbReference>
<evidence type="ECO:0000313" key="2">
    <source>
        <dbReference type="Proteomes" id="UP000024404"/>
    </source>
</evidence>
<dbReference type="AlphaFoldDB" id="A0A8R1TWS5"/>
<sequence length="185" mass="20679">MNYIIYKKWIFLTVITLTEITYGIVINSFNGLTVGPGQLNGMGSDIPVSINGLGSFVPVPASVFMKSGVLPDPIPDPDTSIDSSQYDIDELGSFQHNIGGTGSFKNNAGISLETTELAATSDIAQNLAAIHAYSMRRRWKLFKQQMRLWATRLQTRYRYVSIRIDNIDNDILSFSKYIAHKFYAK</sequence>
<organism evidence="1 2">
    <name type="scientific">Onchocerca volvulus</name>
    <dbReference type="NCBI Taxonomy" id="6282"/>
    <lineage>
        <taxon>Eukaryota</taxon>
        <taxon>Metazoa</taxon>
        <taxon>Ecdysozoa</taxon>
        <taxon>Nematoda</taxon>
        <taxon>Chromadorea</taxon>
        <taxon>Rhabditida</taxon>
        <taxon>Spirurina</taxon>
        <taxon>Spiruromorpha</taxon>
        <taxon>Filarioidea</taxon>
        <taxon>Onchocercidae</taxon>
        <taxon>Onchocerca</taxon>
    </lineage>
</organism>
<protein>
    <submittedName>
        <fullName evidence="1">Uncharacterized protein</fullName>
    </submittedName>
</protein>
<accession>A0A8R1TWS5</accession>
<reference evidence="2" key="1">
    <citation type="submission" date="2013-10" db="EMBL/GenBank/DDBJ databases">
        <title>Genome sequencing of Onchocerca volvulus.</title>
        <authorList>
            <person name="Cotton J."/>
            <person name="Tsai J."/>
            <person name="Stanley E."/>
            <person name="Tracey A."/>
            <person name="Holroyd N."/>
            <person name="Lustigman S."/>
            <person name="Berriman M."/>
        </authorList>
    </citation>
    <scope>NUCLEOTIDE SEQUENCE</scope>
</reference>
<keyword evidence="2" id="KW-1185">Reference proteome</keyword>
<dbReference type="EnsemblMetazoa" id="OVOC5974.1">
    <property type="protein sequence ID" value="OVOC5974.1"/>
    <property type="gene ID" value="WBGene00242783"/>
</dbReference>
<dbReference type="Proteomes" id="UP000024404">
    <property type="component" value="Unassembled WGS sequence"/>
</dbReference>
<dbReference type="OMA" id="RMQIWAA"/>